<dbReference type="PANTHER" id="PTHR36302">
    <property type="entry name" value="BLR7088 PROTEIN"/>
    <property type="match status" value="1"/>
</dbReference>
<keyword evidence="3" id="KW-1185">Reference proteome</keyword>
<dbReference type="InterPro" id="IPR058248">
    <property type="entry name" value="Lxx211020-like"/>
</dbReference>
<dbReference type="EMBL" id="JBHRSL010000001">
    <property type="protein sequence ID" value="MFC3050434.1"/>
    <property type="molecule type" value="Genomic_DNA"/>
</dbReference>
<accession>A0ABV7CZV7</accession>
<protein>
    <submittedName>
        <fullName evidence="2">Copper chaperone PCu(A)C</fullName>
    </submittedName>
</protein>
<dbReference type="RefSeq" id="WP_194214821.1">
    <property type="nucleotide sequence ID" value="NZ_CP061205.1"/>
</dbReference>
<dbReference type="InterPro" id="IPR036182">
    <property type="entry name" value="PCuAC_sf"/>
</dbReference>
<dbReference type="Pfam" id="PF04314">
    <property type="entry name" value="PCuAC"/>
    <property type="match status" value="1"/>
</dbReference>
<comment type="caution">
    <text evidence="2">The sequence shown here is derived from an EMBL/GenBank/DDBJ whole genome shotgun (WGS) entry which is preliminary data.</text>
</comment>
<dbReference type="InterPro" id="IPR007410">
    <property type="entry name" value="LpqE-like"/>
</dbReference>
<keyword evidence="1" id="KW-0732">Signal</keyword>
<reference evidence="3" key="1">
    <citation type="journal article" date="2019" name="Int. J. Syst. Evol. Microbiol.">
        <title>The Global Catalogue of Microorganisms (GCM) 10K type strain sequencing project: providing services to taxonomists for standard genome sequencing and annotation.</title>
        <authorList>
            <consortium name="The Broad Institute Genomics Platform"/>
            <consortium name="The Broad Institute Genome Sequencing Center for Infectious Disease"/>
            <person name="Wu L."/>
            <person name="Ma J."/>
        </authorList>
    </citation>
    <scope>NUCLEOTIDE SEQUENCE [LARGE SCALE GENOMIC DNA]</scope>
    <source>
        <strain evidence="3">KCTC 62164</strain>
    </source>
</reference>
<feature type="signal peptide" evidence="1">
    <location>
        <begin position="1"/>
        <end position="20"/>
    </location>
</feature>
<sequence>MKKWWLALLITGLFTTAPYAHDDHTATEVTVEQAWARKTSRTVSAAVYLELHNDGHVMDTLTGISSPVAETVSLHRSYEKDGMMRMDHVDELPVAPGEVFTLAPGGYHIMLMNLSHPLEEGSTFPVTLHFKKAGNIETIVTVTGMGGLE</sequence>
<dbReference type="Proteomes" id="UP001595444">
    <property type="component" value="Unassembled WGS sequence"/>
</dbReference>
<gene>
    <name evidence="2" type="ORF">ACFOKA_00800</name>
</gene>
<organism evidence="2 3">
    <name type="scientific">Kordiimonas pumila</name>
    <dbReference type="NCBI Taxonomy" id="2161677"/>
    <lineage>
        <taxon>Bacteria</taxon>
        <taxon>Pseudomonadati</taxon>
        <taxon>Pseudomonadota</taxon>
        <taxon>Alphaproteobacteria</taxon>
        <taxon>Kordiimonadales</taxon>
        <taxon>Kordiimonadaceae</taxon>
        <taxon>Kordiimonas</taxon>
    </lineage>
</organism>
<feature type="chain" id="PRO_5046005415" evidence="1">
    <location>
        <begin position="21"/>
        <end position="149"/>
    </location>
</feature>
<name>A0ABV7CZV7_9PROT</name>
<dbReference type="PANTHER" id="PTHR36302:SF1">
    <property type="entry name" value="COPPER CHAPERONE PCU(A)C"/>
    <property type="match status" value="1"/>
</dbReference>
<dbReference type="SUPFAM" id="SSF110087">
    <property type="entry name" value="DR1885-like metal-binding protein"/>
    <property type="match status" value="1"/>
</dbReference>
<evidence type="ECO:0000313" key="2">
    <source>
        <dbReference type="EMBL" id="MFC3050434.1"/>
    </source>
</evidence>
<evidence type="ECO:0000313" key="3">
    <source>
        <dbReference type="Proteomes" id="UP001595444"/>
    </source>
</evidence>
<dbReference type="Gene3D" id="2.60.40.1890">
    <property type="entry name" value="PCu(A)C copper chaperone"/>
    <property type="match status" value="1"/>
</dbReference>
<proteinExistence type="predicted"/>
<evidence type="ECO:0000256" key="1">
    <source>
        <dbReference type="SAM" id="SignalP"/>
    </source>
</evidence>